<keyword evidence="11" id="KW-1185">Reference proteome</keyword>
<evidence type="ECO:0000259" key="9">
    <source>
        <dbReference type="PROSITE" id="PS51755"/>
    </source>
</evidence>
<evidence type="ECO:0000256" key="2">
    <source>
        <dbReference type="ARBA" id="ARBA00023012"/>
    </source>
</evidence>
<dbReference type="CDD" id="cd17574">
    <property type="entry name" value="REC_OmpR"/>
    <property type="match status" value="1"/>
</dbReference>
<feature type="domain" description="Response regulatory" evidence="8">
    <location>
        <begin position="3"/>
        <end position="118"/>
    </location>
</feature>
<dbReference type="InterPro" id="IPR016032">
    <property type="entry name" value="Sig_transdc_resp-reg_C-effctor"/>
</dbReference>
<keyword evidence="1 6" id="KW-0597">Phosphoprotein</keyword>
<keyword evidence="4 7" id="KW-0238">DNA-binding</keyword>
<dbReference type="Pfam" id="PF00072">
    <property type="entry name" value="Response_reg"/>
    <property type="match status" value="1"/>
</dbReference>
<comment type="caution">
    <text evidence="10">The sequence shown here is derived from an EMBL/GenBank/DDBJ whole genome shotgun (WGS) entry which is preliminary data.</text>
</comment>
<evidence type="ECO:0000313" key="10">
    <source>
        <dbReference type="EMBL" id="GLS14855.1"/>
    </source>
</evidence>
<evidence type="ECO:0000256" key="7">
    <source>
        <dbReference type="PROSITE-ProRule" id="PRU01091"/>
    </source>
</evidence>
<evidence type="ECO:0000313" key="11">
    <source>
        <dbReference type="Proteomes" id="UP001156903"/>
    </source>
</evidence>
<evidence type="ECO:0000259" key="8">
    <source>
        <dbReference type="PROSITE" id="PS50110"/>
    </source>
</evidence>
<sequence length="235" mass="26071">MWDVVVCEDFVNLRDALVEYLAETGYWRVRSVSSGQALRQQLVERVPHVLLLDVGLPHESGIDIARWVKATHPGIGIVMLSGRFSPSDRLLGWRAGADAYLLKPAEMEEVELALKSVATRMAAAQPAGTQPAQIARLDVAKGLLTGADGHSSRLTTRETMLLHVLAMSNGTVVENDTLRRLLWADEDEEVDYHNALFSLVRRLRRKLETCGFPQETITGIRGRGYRLSATLQLDA</sequence>
<evidence type="ECO:0000256" key="3">
    <source>
        <dbReference type="ARBA" id="ARBA00023015"/>
    </source>
</evidence>
<dbReference type="Gene3D" id="1.10.10.10">
    <property type="entry name" value="Winged helix-like DNA-binding domain superfamily/Winged helix DNA-binding domain"/>
    <property type="match status" value="1"/>
</dbReference>
<name>A0ABQ6C4I5_9BURK</name>
<dbReference type="SUPFAM" id="SSF52172">
    <property type="entry name" value="CheY-like"/>
    <property type="match status" value="1"/>
</dbReference>
<keyword evidence="5" id="KW-0804">Transcription</keyword>
<dbReference type="PANTHER" id="PTHR48111:SF1">
    <property type="entry name" value="TWO-COMPONENT RESPONSE REGULATOR ORR33"/>
    <property type="match status" value="1"/>
</dbReference>
<protein>
    <submittedName>
        <fullName evidence="10">Transcriptional regulator</fullName>
    </submittedName>
</protein>
<proteinExistence type="predicted"/>
<dbReference type="InterPro" id="IPR011006">
    <property type="entry name" value="CheY-like_superfamily"/>
</dbReference>
<dbReference type="SMART" id="SM00448">
    <property type="entry name" value="REC"/>
    <property type="match status" value="1"/>
</dbReference>
<reference evidence="11" key="1">
    <citation type="journal article" date="2019" name="Int. J. Syst. Evol. Microbiol.">
        <title>The Global Catalogue of Microorganisms (GCM) 10K type strain sequencing project: providing services to taxonomists for standard genome sequencing and annotation.</title>
        <authorList>
            <consortium name="The Broad Institute Genomics Platform"/>
            <consortium name="The Broad Institute Genome Sequencing Center for Infectious Disease"/>
            <person name="Wu L."/>
            <person name="Ma J."/>
        </authorList>
    </citation>
    <scope>NUCLEOTIDE SEQUENCE [LARGE SCALE GENOMIC DNA]</scope>
    <source>
        <strain evidence="11">NBRC 109341</strain>
    </source>
</reference>
<keyword evidence="2" id="KW-0902">Two-component regulatory system</keyword>
<dbReference type="InterPro" id="IPR039420">
    <property type="entry name" value="WalR-like"/>
</dbReference>
<dbReference type="RefSeq" id="WP_234266106.1">
    <property type="nucleotide sequence ID" value="NZ_BSPB01000016.1"/>
</dbReference>
<dbReference type="InterPro" id="IPR001867">
    <property type="entry name" value="OmpR/PhoB-type_DNA-bd"/>
</dbReference>
<dbReference type="InterPro" id="IPR036388">
    <property type="entry name" value="WH-like_DNA-bd_sf"/>
</dbReference>
<feature type="DNA-binding region" description="OmpR/PhoB-type" evidence="7">
    <location>
        <begin position="126"/>
        <end position="229"/>
    </location>
</feature>
<evidence type="ECO:0000256" key="5">
    <source>
        <dbReference type="ARBA" id="ARBA00023163"/>
    </source>
</evidence>
<feature type="domain" description="OmpR/PhoB-type" evidence="9">
    <location>
        <begin position="126"/>
        <end position="229"/>
    </location>
</feature>
<dbReference type="EMBL" id="BSPB01000016">
    <property type="protein sequence ID" value="GLS14855.1"/>
    <property type="molecule type" value="Genomic_DNA"/>
</dbReference>
<gene>
    <name evidence="10" type="ORF">GCM10007935_22880</name>
</gene>
<accession>A0ABQ6C4I5</accession>
<dbReference type="Proteomes" id="UP001156903">
    <property type="component" value="Unassembled WGS sequence"/>
</dbReference>
<dbReference type="Gene3D" id="3.40.50.2300">
    <property type="match status" value="1"/>
</dbReference>
<dbReference type="Pfam" id="PF00486">
    <property type="entry name" value="Trans_reg_C"/>
    <property type="match status" value="1"/>
</dbReference>
<dbReference type="InterPro" id="IPR001789">
    <property type="entry name" value="Sig_transdc_resp-reg_receiver"/>
</dbReference>
<dbReference type="PANTHER" id="PTHR48111">
    <property type="entry name" value="REGULATOR OF RPOS"/>
    <property type="match status" value="1"/>
</dbReference>
<evidence type="ECO:0000256" key="1">
    <source>
        <dbReference type="ARBA" id="ARBA00022553"/>
    </source>
</evidence>
<organism evidence="10 11">
    <name type="scientific">Hydrogenophaga electricum</name>
    <dbReference type="NCBI Taxonomy" id="1230953"/>
    <lineage>
        <taxon>Bacteria</taxon>
        <taxon>Pseudomonadati</taxon>
        <taxon>Pseudomonadota</taxon>
        <taxon>Betaproteobacteria</taxon>
        <taxon>Burkholderiales</taxon>
        <taxon>Comamonadaceae</taxon>
        <taxon>Hydrogenophaga</taxon>
    </lineage>
</organism>
<keyword evidence="3" id="KW-0805">Transcription regulation</keyword>
<dbReference type="SUPFAM" id="SSF46894">
    <property type="entry name" value="C-terminal effector domain of the bipartite response regulators"/>
    <property type="match status" value="1"/>
</dbReference>
<evidence type="ECO:0000256" key="4">
    <source>
        <dbReference type="ARBA" id="ARBA00023125"/>
    </source>
</evidence>
<evidence type="ECO:0000256" key="6">
    <source>
        <dbReference type="PROSITE-ProRule" id="PRU00169"/>
    </source>
</evidence>
<dbReference type="SMART" id="SM00862">
    <property type="entry name" value="Trans_reg_C"/>
    <property type="match status" value="1"/>
</dbReference>
<dbReference type="CDD" id="cd00383">
    <property type="entry name" value="trans_reg_C"/>
    <property type="match status" value="1"/>
</dbReference>
<feature type="modified residue" description="4-aspartylphosphate" evidence="6">
    <location>
        <position position="53"/>
    </location>
</feature>
<dbReference type="PROSITE" id="PS50110">
    <property type="entry name" value="RESPONSE_REGULATORY"/>
    <property type="match status" value="1"/>
</dbReference>
<dbReference type="PROSITE" id="PS51755">
    <property type="entry name" value="OMPR_PHOB"/>
    <property type="match status" value="1"/>
</dbReference>